<dbReference type="InterPro" id="IPR040131">
    <property type="entry name" value="MnmG_N"/>
</dbReference>
<keyword evidence="7 12" id="KW-0819">tRNA processing</keyword>
<dbReference type="Gene3D" id="1.10.150.570">
    <property type="entry name" value="GidA associated domain, C-terminal subdomain"/>
    <property type="match status" value="1"/>
</dbReference>
<reference evidence="14 15" key="1">
    <citation type="submission" date="2019-03" db="EMBL/GenBank/DDBJ databases">
        <title>Genomic Encyclopedia of Type Strains, Phase IV (KMG-IV): sequencing the most valuable type-strain genomes for metagenomic binning, comparative biology and taxonomic classification.</title>
        <authorList>
            <person name="Goeker M."/>
        </authorList>
    </citation>
    <scope>NUCLEOTIDE SEQUENCE [LARGE SCALE GENOMIC DNA]</scope>
    <source>
        <strain evidence="14 15">DSM 28231</strain>
    </source>
</reference>
<comment type="caution">
    <text evidence="14">The sequence shown here is derived from an EMBL/GenBank/DDBJ whole genome shotgun (WGS) entry which is preliminary data.</text>
</comment>
<dbReference type="Pfam" id="PF21680">
    <property type="entry name" value="GIDA_C_1st"/>
    <property type="match status" value="1"/>
</dbReference>
<comment type="subunit">
    <text evidence="10 12">Homodimer. Heterotetramer of two MnmE and two MnmG subunits.</text>
</comment>
<dbReference type="Proteomes" id="UP000294841">
    <property type="component" value="Unassembled WGS sequence"/>
</dbReference>
<dbReference type="PROSITE" id="PS01280">
    <property type="entry name" value="GIDA_1"/>
    <property type="match status" value="1"/>
</dbReference>
<comment type="cofactor">
    <cofactor evidence="1 12">
        <name>FAD</name>
        <dbReference type="ChEBI" id="CHEBI:57692"/>
    </cofactor>
</comment>
<evidence type="ECO:0000256" key="6">
    <source>
        <dbReference type="ARBA" id="ARBA00022630"/>
    </source>
</evidence>
<evidence type="ECO:0000256" key="11">
    <source>
        <dbReference type="ARBA" id="ARBA00031800"/>
    </source>
</evidence>
<dbReference type="GO" id="GO:0030488">
    <property type="term" value="P:tRNA methylation"/>
    <property type="evidence" value="ECO:0007669"/>
    <property type="project" value="TreeGrafter"/>
</dbReference>
<dbReference type="GO" id="GO:0005829">
    <property type="term" value="C:cytosol"/>
    <property type="evidence" value="ECO:0007669"/>
    <property type="project" value="TreeGrafter"/>
</dbReference>
<dbReference type="FunFam" id="1.10.150.570:FF:000001">
    <property type="entry name" value="tRNA uridine 5-carboxymethylaminomethyl modification enzyme MnmG"/>
    <property type="match status" value="1"/>
</dbReference>
<evidence type="ECO:0000313" key="15">
    <source>
        <dbReference type="Proteomes" id="UP000294841"/>
    </source>
</evidence>
<keyword evidence="6 12" id="KW-0285">Flavoprotein</keyword>
<dbReference type="Gene3D" id="1.10.10.1800">
    <property type="entry name" value="tRNA uridine 5-carboxymethylaminomethyl modification enzyme MnmG/GidA"/>
    <property type="match status" value="1"/>
</dbReference>
<dbReference type="PROSITE" id="PS01281">
    <property type="entry name" value="GIDA_2"/>
    <property type="match status" value="1"/>
</dbReference>
<dbReference type="FunFam" id="3.50.50.60:FF:000002">
    <property type="entry name" value="tRNA uridine 5-carboxymethylaminomethyl modification enzyme MnmG"/>
    <property type="match status" value="1"/>
</dbReference>
<dbReference type="InterPro" id="IPR020595">
    <property type="entry name" value="MnmG-rel_CS"/>
</dbReference>
<dbReference type="SUPFAM" id="SSF51905">
    <property type="entry name" value="FAD/NAD(P)-binding domain"/>
    <property type="match status" value="1"/>
</dbReference>
<comment type="subcellular location">
    <subcellularLocation>
        <location evidence="12">Cytoplasm</location>
    </subcellularLocation>
</comment>
<sequence length="629" mass="70596">MFYNENYDVIVIGGGHAGTEAALAPARMGLKTLLLTHNIDTLGQMSCNPAIGGIGKGHLVKEIDAMGGIMAMATDQAGIQFRTLNSSKGPAVRATRAQADRVLYRQAIRIALENQQNLDIFQQEVTDIILDQDRVSGVETKMGLKFRSKTVILTAGTFLAGKIHIGLENYTGGRAGDPAAVNLATRLRELNLRVNRLKTGTPPRLDARTINFDILAKQYGDQELPVFSFMGSLDQHPKQIPCYITHTNDQTHNVIRNNLDRSPMYTGIIEGIGPRYCPSIEDKVMRFADRHSHQIYLEPEGLTSNEIYPNGISTSLPFDVQMKIVNSMKGLENARIIKPGYAIEYDYFDPRDLKPTLETKSIRGLFFAGQINGTTGYEEAAAQGLLAGINAGLFVQEKEAWYPRRDQSYTGVLVDDLCTLGTKEPYRVFTSRAEYRLLLREDNADIRLTPIAHQLGLIDEKRWTRFNQKMENIELERQRLRQIWIHPNSEYLQETNQVLSSPLTREASGEDLLKRPEINYKILTALTAFKPAMEDKEAVEQVEIAIKYQGYIEHQQEEIERHKRHENTTIPSDFDYALVSGLSNEVRAKLMEHKPVSIGQASRISGVTPAAISILLVNLKKQGMLKRGE</sequence>
<dbReference type="Pfam" id="PF01134">
    <property type="entry name" value="GIDA"/>
    <property type="match status" value="1"/>
</dbReference>
<dbReference type="RefSeq" id="WP_132024788.1">
    <property type="nucleotide sequence ID" value="NZ_CP016605.1"/>
</dbReference>
<evidence type="ECO:0000256" key="2">
    <source>
        <dbReference type="ARBA" id="ARBA00003717"/>
    </source>
</evidence>
<dbReference type="HAMAP" id="MF_00129">
    <property type="entry name" value="MnmG_GidA"/>
    <property type="match status" value="1"/>
</dbReference>
<dbReference type="FunFam" id="3.50.50.60:FF:000010">
    <property type="entry name" value="tRNA uridine 5-carboxymethylaminomethyl modification enzyme MnmG"/>
    <property type="match status" value="1"/>
</dbReference>
<comment type="caution">
    <text evidence="12">Lacks conserved residue(s) required for the propagation of feature annotation.</text>
</comment>
<dbReference type="GO" id="GO:0050660">
    <property type="term" value="F:flavin adenine dinucleotide binding"/>
    <property type="evidence" value="ECO:0007669"/>
    <property type="project" value="UniProtKB-UniRule"/>
</dbReference>
<dbReference type="InterPro" id="IPR026904">
    <property type="entry name" value="MnmG_C"/>
</dbReference>
<dbReference type="FunFam" id="1.10.10.1800:FF:000001">
    <property type="entry name" value="tRNA uridine 5-carboxymethylaminomethyl modification enzyme MnmG"/>
    <property type="match status" value="1"/>
</dbReference>
<evidence type="ECO:0000256" key="12">
    <source>
        <dbReference type="HAMAP-Rule" id="MF_00129"/>
    </source>
</evidence>
<comment type="function">
    <text evidence="2 12">NAD-binding protein involved in the addition of a carboxymethylaminomethyl (cmnm) group at the wobble position (U34) of certain tRNAs, forming tRNA-cmnm(5)s(2)U34.</text>
</comment>
<evidence type="ECO:0000256" key="5">
    <source>
        <dbReference type="ARBA" id="ARBA00022490"/>
    </source>
</evidence>
<dbReference type="PANTHER" id="PTHR11806">
    <property type="entry name" value="GLUCOSE INHIBITED DIVISION PROTEIN A"/>
    <property type="match status" value="1"/>
</dbReference>
<evidence type="ECO:0000256" key="1">
    <source>
        <dbReference type="ARBA" id="ARBA00001974"/>
    </source>
</evidence>
<evidence type="ECO:0000256" key="10">
    <source>
        <dbReference type="ARBA" id="ARBA00025948"/>
    </source>
</evidence>
<feature type="binding site" evidence="12">
    <location>
        <begin position="13"/>
        <end position="18"/>
    </location>
    <ligand>
        <name>FAD</name>
        <dbReference type="ChEBI" id="CHEBI:57692"/>
    </ligand>
</feature>
<accession>A0A4R2MW89</accession>
<dbReference type="AlphaFoldDB" id="A0A4R2MW89"/>
<evidence type="ECO:0000259" key="13">
    <source>
        <dbReference type="SMART" id="SM01228"/>
    </source>
</evidence>
<evidence type="ECO:0000256" key="7">
    <source>
        <dbReference type="ARBA" id="ARBA00022694"/>
    </source>
</evidence>
<keyword evidence="5 12" id="KW-0963">Cytoplasm</keyword>
<name>A0A4R2MW89_9PAST</name>
<evidence type="ECO:0000256" key="9">
    <source>
        <dbReference type="ARBA" id="ARBA00023027"/>
    </source>
</evidence>
<organism evidence="14 15">
    <name type="scientific">Bisgaardia hudsonensis</name>
    <dbReference type="NCBI Taxonomy" id="109472"/>
    <lineage>
        <taxon>Bacteria</taxon>
        <taxon>Pseudomonadati</taxon>
        <taxon>Pseudomonadota</taxon>
        <taxon>Gammaproteobacteria</taxon>
        <taxon>Pasteurellales</taxon>
        <taxon>Pasteurellaceae</taxon>
        <taxon>Bisgaardia</taxon>
    </lineage>
</organism>
<proteinExistence type="inferred from homology"/>
<dbReference type="GO" id="GO:0002098">
    <property type="term" value="P:tRNA wobble uridine modification"/>
    <property type="evidence" value="ECO:0007669"/>
    <property type="project" value="InterPro"/>
</dbReference>
<evidence type="ECO:0000256" key="8">
    <source>
        <dbReference type="ARBA" id="ARBA00022827"/>
    </source>
</evidence>
<dbReference type="NCBIfam" id="TIGR00136">
    <property type="entry name" value="mnmG_gidA"/>
    <property type="match status" value="1"/>
</dbReference>
<keyword evidence="9 12" id="KW-0520">NAD</keyword>
<protein>
    <recommendedName>
        <fullName evidence="4 12">tRNA uridine 5-carboxymethylaminomethyl modification enzyme MnmG</fullName>
    </recommendedName>
    <alternativeName>
        <fullName evidence="11 12">Glucose-inhibited division protein A</fullName>
    </alternativeName>
</protein>
<keyword evidence="8 12" id="KW-0274">FAD</keyword>
<dbReference type="OrthoDB" id="9815560at2"/>
<dbReference type="InterPro" id="IPR004416">
    <property type="entry name" value="MnmG"/>
</dbReference>
<evidence type="ECO:0000256" key="3">
    <source>
        <dbReference type="ARBA" id="ARBA00007653"/>
    </source>
</evidence>
<feature type="binding site" evidence="12">
    <location>
        <begin position="273"/>
        <end position="287"/>
    </location>
    <ligand>
        <name>NAD(+)</name>
        <dbReference type="ChEBI" id="CHEBI:57540"/>
    </ligand>
</feature>
<dbReference type="EMBL" id="SLXI01000007">
    <property type="protein sequence ID" value="TCP11495.1"/>
    <property type="molecule type" value="Genomic_DNA"/>
</dbReference>
<dbReference type="InterPro" id="IPR044920">
    <property type="entry name" value="MnmG_C_subdom_sf"/>
</dbReference>
<feature type="domain" description="tRNA uridine 5-carboxymethylaminomethyl modification enzyme C-terminal subdomain" evidence="13">
    <location>
        <begin position="546"/>
        <end position="617"/>
    </location>
</feature>
<dbReference type="InterPro" id="IPR047001">
    <property type="entry name" value="MnmG_C_subdom"/>
</dbReference>
<gene>
    <name evidence="12" type="primary">mnmG</name>
    <name evidence="12" type="synonym">gidA</name>
    <name evidence="14" type="ORF">EV697_10746</name>
</gene>
<dbReference type="PANTHER" id="PTHR11806:SF0">
    <property type="entry name" value="PROTEIN MTO1 HOMOLOG, MITOCHONDRIAL"/>
    <property type="match status" value="1"/>
</dbReference>
<comment type="similarity">
    <text evidence="3 12">Belongs to the MnmG family.</text>
</comment>
<dbReference type="SMART" id="SM01228">
    <property type="entry name" value="GIDA_assoc_3"/>
    <property type="match status" value="1"/>
</dbReference>
<evidence type="ECO:0000313" key="14">
    <source>
        <dbReference type="EMBL" id="TCP11495.1"/>
    </source>
</evidence>
<dbReference type="Pfam" id="PF13932">
    <property type="entry name" value="SAM_GIDA_C"/>
    <property type="match status" value="1"/>
</dbReference>
<dbReference type="InterPro" id="IPR036188">
    <property type="entry name" value="FAD/NAD-bd_sf"/>
</dbReference>
<dbReference type="InterPro" id="IPR002218">
    <property type="entry name" value="MnmG-rel"/>
</dbReference>
<dbReference type="InterPro" id="IPR049312">
    <property type="entry name" value="GIDA_C_N"/>
</dbReference>
<keyword evidence="15" id="KW-1185">Reference proteome</keyword>
<dbReference type="Gene3D" id="3.50.50.60">
    <property type="entry name" value="FAD/NAD(P)-binding domain"/>
    <property type="match status" value="2"/>
</dbReference>
<evidence type="ECO:0000256" key="4">
    <source>
        <dbReference type="ARBA" id="ARBA00020461"/>
    </source>
</evidence>